<evidence type="ECO:0000313" key="7">
    <source>
        <dbReference type="EMBL" id="RAJ99116.1"/>
    </source>
</evidence>
<name>A0A327X7H8_9GAMM</name>
<comment type="subunit">
    <text evidence="5">Homotetramer, a dimer of dimers. One homotetramer interacts with 1 SecA dimer.</text>
</comment>
<keyword evidence="4 5" id="KW-0811">Translocation</keyword>
<comment type="function">
    <text evidence="5">One of the proteins required for the normal export of preproteins out of the cell cytoplasm. It is a molecular chaperone that binds to a subset of precursor proteins, maintaining them in a translocation-competent state. It also specifically binds to its receptor SecA.</text>
</comment>
<keyword evidence="10" id="KW-1185">Reference proteome</keyword>
<dbReference type="RefSeq" id="WP_111568734.1">
    <property type="nucleotide sequence ID" value="NZ_PIPK01000002.1"/>
</dbReference>
<dbReference type="OrthoDB" id="9795145at2"/>
<keyword evidence="5" id="KW-0143">Chaperone</keyword>
<reference evidence="8 10" key="1">
    <citation type="journal article" date="2018" name="Front. Microbiol.">
        <title>Genome-Based Analysis Reveals the Taxonomy and Diversity of the Family Idiomarinaceae.</title>
        <authorList>
            <person name="Liu Y."/>
            <person name="Lai Q."/>
            <person name="Shao Z."/>
        </authorList>
    </citation>
    <scope>NUCLEOTIDE SEQUENCE [LARGE SCALE GENOMIC DNA]</scope>
    <source>
        <strain evidence="8 10">CF12-14</strain>
    </source>
</reference>
<evidence type="ECO:0000256" key="4">
    <source>
        <dbReference type="ARBA" id="ARBA00023010"/>
    </source>
</evidence>
<protein>
    <recommendedName>
        <fullName evidence="5">Protein-export protein SecB</fullName>
    </recommendedName>
</protein>
<dbReference type="HAMAP" id="MF_00821">
    <property type="entry name" value="SecB"/>
    <property type="match status" value="1"/>
</dbReference>
<comment type="similarity">
    <text evidence="1 5">Belongs to the SecB family.</text>
</comment>
<evidence type="ECO:0000256" key="2">
    <source>
        <dbReference type="ARBA" id="ARBA00022448"/>
    </source>
</evidence>
<reference evidence="7 9" key="2">
    <citation type="submission" date="2018-06" db="EMBL/GenBank/DDBJ databases">
        <title>Genomic Encyclopedia of Type Strains, Phase III (KMG-III): the genomes of soil and plant-associated and newly described type strains.</title>
        <authorList>
            <person name="Whitman W."/>
        </authorList>
    </citation>
    <scope>NUCLEOTIDE SEQUENCE [LARGE SCALE GENOMIC DNA]</scope>
    <source>
        <strain evidence="7 9">CGMCC 1.15366</strain>
    </source>
</reference>
<evidence type="ECO:0000256" key="3">
    <source>
        <dbReference type="ARBA" id="ARBA00022927"/>
    </source>
</evidence>
<keyword evidence="5" id="KW-0963">Cytoplasm</keyword>
<evidence type="ECO:0000256" key="6">
    <source>
        <dbReference type="SAM" id="MobiDB-lite"/>
    </source>
</evidence>
<dbReference type="NCBIfam" id="NF004393">
    <property type="entry name" value="PRK05751.1-4"/>
    <property type="match status" value="1"/>
</dbReference>
<keyword evidence="3 5" id="KW-0653">Protein transport</keyword>
<evidence type="ECO:0000313" key="8">
    <source>
        <dbReference type="EMBL" id="RUO27726.1"/>
    </source>
</evidence>
<organism evidence="7 9">
    <name type="scientific">Aliidiomarina maris</name>
    <dbReference type="NCBI Taxonomy" id="531312"/>
    <lineage>
        <taxon>Bacteria</taxon>
        <taxon>Pseudomonadati</taxon>
        <taxon>Pseudomonadota</taxon>
        <taxon>Gammaproteobacteria</taxon>
        <taxon>Alteromonadales</taxon>
        <taxon>Idiomarinaceae</taxon>
        <taxon>Aliidiomarina</taxon>
    </lineage>
</organism>
<feature type="region of interest" description="Disordered" evidence="6">
    <location>
        <begin position="1"/>
        <end position="20"/>
    </location>
</feature>
<proteinExistence type="inferred from homology"/>
<gene>
    <name evidence="5" type="primary">secB</name>
    <name evidence="7" type="ORF">B0I24_103110</name>
    <name evidence="8" type="ORF">CWE07_03695</name>
</gene>
<dbReference type="GO" id="GO:0015031">
    <property type="term" value="P:protein transport"/>
    <property type="evidence" value="ECO:0007669"/>
    <property type="project" value="UniProtKB-UniRule"/>
</dbReference>
<dbReference type="GO" id="GO:0005737">
    <property type="term" value="C:cytoplasm"/>
    <property type="evidence" value="ECO:0007669"/>
    <property type="project" value="UniProtKB-SubCell"/>
</dbReference>
<dbReference type="NCBIfam" id="TIGR00809">
    <property type="entry name" value="secB"/>
    <property type="match status" value="1"/>
</dbReference>
<dbReference type="PANTHER" id="PTHR36918:SF1">
    <property type="entry name" value="PROTEIN-EXPORT PROTEIN SECB"/>
    <property type="match status" value="1"/>
</dbReference>
<dbReference type="GO" id="GO:0051082">
    <property type="term" value="F:unfolded protein binding"/>
    <property type="evidence" value="ECO:0007669"/>
    <property type="project" value="InterPro"/>
</dbReference>
<dbReference type="PANTHER" id="PTHR36918">
    <property type="match status" value="1"/>
</dbReference>
<dbReference type="Proteomes" id="UP000249203">
    <property type="component" value="Unassembled WGS sequence"/>
</dbReference>
<comment type="caution">
    <text evidence="7">The sequence shown here is derived from an EMBL/GenBank/DDBJ whole genome shotgun (WGS) entry which is preliminary data.</text>
</comment>
<evidence type="ECO:0000256" key="1">
    <source>
        <dbReference type="ARBA" id="ARBA00009990"/>
    </source>
</evidence>
<dbReference type="GO" id="GO:0006457">
    <property type="term" value="P:protein folding"/>
    <property type="evidence" value="ECO:0007669"/>
    <property type="project" value="UniProtKB-UniRule"/>
</dbReference>
<dbReference type="EMBL" id="QLMD01000003">
    <property type="protein sequence ID" value="RAJ99116.1"/>
    <property type="molecule type" value="Genomic_DNA"/>
</dbReference>
<sequence>MADENQQAQQNGAAQGEQQQPQFAIQRIFVKDVSFEAPNAPEIFRKEWTPQLSVDMNVNNKKLDEGVYEVTLTLTAKNTVGEETAFLCEVAQAGIFTVSEEMPEPNKAHTLGAFCPNILFPYARETISSLVTRGTFPQLNLAPVNFDAVFAQHVQQQQAQQQAAEQKQDA</sequence>
<evidence type="ECO:0000313" key="10">
    <source>
        <dbReference type="Proteomes" id="UP000287865"/>
    </source>
</evidence>
<dbReference type="Gene3D" id="3.10.420.10">
    <property type="entry name" value="SecB-like"/>
    <property type="match status" value="1"/>
</dbReference>
<dbReference type="SUPFAM" id="SSF54611">
    <property type="entry name" value="SecB-like"/>
    <property type="match status" value="1"/>
</dbReference>
<evidence type="ECO:0000256" key="5">
    <source>
        <dbReference type="HAMAP-Rule" id="MF_00821"/>
    </source>
</evidence>
<dbReference type="AlphaFoldDB" id="A0A327X7H8"/>
<evidence type="ECO:0000313" key="9">
    <source>
        <dbReference type="Proteomes" id="UP000249203"/>
    </source>
</evidence>
<keyword evidence="2 5" id="KW-0813">Transport</keyword>
<dbReference type="InterPro" id="IPR035958">
    <property type="entry name" value="SecB-like_sf"/>
</dbReference>
<dbReference type="InterPro" id="IPR003708">
    <property type="entry name" value="SecB"/>
</dbReference>
<dbReference type="Proteomes" id="UP000287865">
    <property type="component" value="Unassembled WGS sequence"/>
</dbReference>
<accession>A0A327X7H8</accession>
<dbReference type="PRINTS" id="PR01594">
    <property type="entry name" value="SECBCHAPRONE"/>
</dbReference>
<comment type="subcellular location">
    <subcellularLocation>
        <location evidence="5">Cytoplasm</location>
    </subcellularLocation>
</comment>
<dbReference type="GO" id="GO:0051262">
    <property type="term" value="P:protein tetramerization"/>
    <property type="evidence" value="ECO:0007669"/>
    <property type="project" value="InterPro"/>
</dbReference>
<dbReference type="Pfam" id="PF02556">
    <property type="entry name" value="SecB"/>
    <property type="match status" value="1"/>
</dbReference>
<dbReference type="EMBL" id="PIPK01000002">
    <property type="protein sequence ID" value="RUO27726.1"/>
    <property type="molecule type" value="Genomic_DNA"/>
</dbReference>